<evidence type="ECO:0000256" key="1">
    <source>
        <dbReference type="ARBA" id="ARBA00000085"/>
    </source>
</evidence>
<feature type="modified residue" description="4-aspartylphosphate" evidence="11">
    <location>
        <position position="952"/>
    </location>
</feature>
<evidence type="ECO:0000256" key="6">
    <source>
        <dbReference type="ARBA" id="ARBA00022679"/>
    </source>
</evidence>
<keyword evidence="8" id="KW-0902">Two-component regulatory system</keyword>
<dbReference type="CDD" id="cd16916">
    <property type="entry name" value="HATPase_CheA-like"/>
    <property type="match status" value="1"/>
</dbReference>
<evidence type="ECO:0000313" key="17">
    <source>
        <dbReference type="Proteomes" id="UP000036923"/>
    </source>
</evidence>
<accession>A0A0L6JV78</accession>
<dbReference type="Pfam" id="PF00072">
    <property type="entry name" value="Response_reg"/>
    <property type="match status" value="1"/>
</dbReference>
<evidence type="ECO:0000256" key="2">
    <source>
        <dbReference type="ARBA" id="ARBA00012438"/>
    </source>
</evidence>
<dbReference type="SUPFAM" id="SSF47226">
    <property type="entry name" value="Histidine-containing phosphotransfer domain, HPT domain"/>
    <property type="match status" value="1"/>
</dbReference>
<dbReference type="InterPro" id="IPR037006">
    <property type="entry name" value="CheA-like_homodim_sf"/>
</dbReference>
<dbReference type="Gene3D" id="1.10.287.560">
    <property type="entry name" value="Histidine kinase CheA-like, homodimeric domain"/>
    <property type="match status" value="1"/>
</dbReference>
<dbReference type="GO" id="GO:0005737">
    <property type="term" value="C:cytoplasm"/>
    <property type="evidence" value="ECO:0007669"/>
    <property type="project" value="InterPro"/>
</dbReference>
<evidence type="ECO:0000256" key="11">
    <source>
        <dbReference type="PROSITE-ProRule" id="PRU00169"/>
    </source>
</evidence>
<dbReference type="InterPro" id="IPR036097">
    <property type="entry name" value="HisK_dim/P_sf"/>
</dbReference>
<dbReference type="InterPro" id="IPR011006">
    <property type="entry name" value="CheY-like_superfamily"/>
</dbReference>
<dbReference type="InterPro" id="IPR005467">
    <property type="entry name" value="His_kinase_dom"/>
</dbReference>
<feature type="domain" description="HPt" evidence="15">
    <location>
        <begin position="1"/>
        <end position="104"/>
    </location>
</feature>
<organism evidence="16 17">
    <name type="scientific">Pseudobacteroides cellulosolvens ATCC 35603 = DSM 2933</name>
    <dbReference type="NCBI Taxonomy" id="398512"/>
    <lineage>
        <taxon>Bacteria</taxon>
        <taxon>Bacillati</taxon>
        <taxon>Bacillota</taxon>
        <taxon>Clostridia</taxon>
        <taxon>Eubacteriales</taxon>
        <taxon>Oscillospiraceae</taxon>
        <taxon>Pseudobacteroides</taxon>
    </lineage>
</organism>
<dbReference type="STRING" id="398512.Bccel_4834"/>
<keyword evidence="4" id="KW-0145">Chemotaxis</keyword>
<dbReference type="RefSeq" id="WP_050753766.1">
    <property type="nucleotide sequence ID" value="NZ_JQKC01000001.1"/>
</dbReference>
<dbReference type="PANTHER" id="PTHR43395">
    <property type="entry name" value="SENSOR HISTIDINE KINASE CHEA"/>
    <property type="match status" value="1"/>
</dbReference>
<dbReference type="SUPFAM" id="SSF47384">
    <property type="entry name" value="Homodimeric domain of signal transducing histidine kinase"/>
    <property type="match status" value="1"/>
</dbReference>
<dbReference type="PROSITE" id="PS50109">
    <property type="entry name" value="HIS_KIN"/>
    <property type="match status" value="1"/>
</dbReference>
<dbReference type="Pfam" id="PF02518">
    <property type="entry name" value="HATPase_c"/>
    <property type="match status" value="1"/>
</dbReference>
<keyword evidence="6" id="KW-0808">Transferase</keyword>
<feature type="domain" description="Histidine kinase" evidence="12">
    <location>
        <begin position="306"/>
        <end position="558"/>
    </location>
</feature>
<dbReference type="PANTHER" id="PTHR43395:SF1">
    <property type="entry name" value="CHEMOTAXIS PROTEIN CHEA"/>
    <property type="match status" value="1"/>
</dbReference>
<dbReference type="EC" id="2.7.13.3" evidence="2"/>
<evidence type="ECO:0000256" key="9">
    <source>
        <dbReference type="ARBA" id="ARBA00024867"/>
    </source>
</evidence>
<dbReference type="InterPro" id="IPR051315">
    <property type="entry name" value="Bact_Chemotaxis_CheA"/>
</dbReference>
<dbReference type="Pfam" id="PF02895">
    <property type="entry name" value="H-kinase_dim"/>
    <property type="match status" value="1"/>
</dbReference>
<evidence type="ECO:0000259" key="12">
    <source>
        <dbReference type="PROSITE" id="PS50109"/>
    </source>
</evidence>
<dbReference type="SUPFAM" id="SSF50341">
    <property type="entry name" value="CheW-like"/>
    <property type="match status" value="2"/>
</dbReference>
<dbReference type="PRINTS" id="PR00344">
    <property type="entry name" value="BCTRLSENSOR"/>
</dbReference>
<dbReference type="PROSITE" id="PS50894">
    <property type="entry name" value="HPT"/>
    <property type="match status" value="1"/>
</dbReference>
<keyword evidence="17" id="KW-1185">Reference proteome</keyword>
<evidence type="ECO:0000256" key="8">
    <source>
        <dbReference type="ARBA" id="ARBA00023012"/>
    </source>
</evidence>
<dbReference type="Pfam" id="PF01627">
    <property type="entry name" value="Hpt"/>
    <property type="match status" value="1"/>
</dbReference>
<dbReference type="SMART" id="SM00448">
    <property type="entry name" value="REC"/>
    <property type="match status" value="1"/>
</dbReference>
<dbReference type="Pfam" id="PF01584">
    <property type="entry name" value="CheW"/>
    <property type="match status" value="2"/>
</dbReference>
<dbReference type="EMBL" id="LGTC01000001">
    <property type="protein sequence ID" value="KNY29560.1"/>
    <property type="molecule type" value="Genomic_DNA"/>
</dbReference>
<evidence type="ECO:0000313" key="16">
    <source>
        <dbReference type="EMBL" id="KNY29560.1"/>
    </source>
</evidence>
<comment type="catalytic activity">
    <reaction evidence="1">
        <text>ATP + protein L-histidine = ADP + protein N-phospho-L-histidine.</text>
        <dbReference type="EC" id="2.7.13.3"/>
    </reaction>
</comment>
<dbReference type="Gene3D" id="3.40.50.2300">
    <property type="match status" value="1"/>
</dbReference>
<feature type="modified residue" description="Phosphohistidine" evidence="10">
    <location>
        <position position="47"/>
    </location>
</feature>
<sequence>MIQNQEFIQEFIDEARTHLEKVEALLIKKEKLVDDSEAINEIFRAVHSIKGTAGFFGLKKIVSLAHAMENIFAEVRNGKIKLNVASVDVILSSNDQLKNMIEDVLNSEDVDISEDLQKLGNILMGSQTGESGDKEDVIFVAGNDKRGFVLKGCNKELLADGIKHGHRIYELRLRLNKDLLSYTEGPVQLFNRIQSVGMVIDTITDHSEINSFDDVIEAVVEGSKDVYLGIFVTTVLDMDMFSDAIGVSKDNIFEYIIDRTKESDNHFEIREKEQLNGSKGEESKEEMTNEVMDNQDKALKQVKQLKVEDNIRVNVTVLNDLLNMASEMVLGRNQLLRTLEEYRKSIPGLSAILQNIDRLTSGMQEKIMQTRMQPIANIFNKFPRIIRDLAKSLGKEIDLELEGTEVELDKSVLEALTDPLTHLVRNSADHGLEDPDAREKSNKSRIGLIKLNAYQEGGYVNIEVIDNGAGIDCVKIVEKAVDKGIITKEAADRMSEQEIFKLIFKPGFSTAEKVSDVSGRGVGMDVVRTNIEKLGGSIEIFSRKGTGTTIRLMLPLTLAIIQTLIVGVEGHKFALPQANLKEIVRIKAKDKNRHIEYLHDAEVIRLRGKLLPIVHLADMLGIKRTYIDEVSGEKRYDRRRNFSDTRLENQDLDDASDRRGNGDEVTRVLVLQVGHRSFGLAVDYIYSSEETLVKQLPVYFKNCDCYSGVTIMGDGKTAMILDVEGLIRISNLKFADDTEEKDIGNKGVNEYNAEVQNILLFKCSGTETFAIDLSMVSRVEEVRSKDIERIGNREYIKFRGDSMRVIRPEDFLPVSKDTYSSDVKQVLIPKYVKRPIGIIVEKIIDNVNAKIALNTENIKVNGILGSTIFEDRIILILNLYEILQLADPEHYSVNAYISQEAKTILLVEDTPFFMKMEKEYLEMAGYEVIQAANGRIAMELLENNKVDVVVSDIQMPEMDGFELVKKIREDKRLTDLPVIAVTSMSGEDAKTKAYESGFNYYELKLDRDRLLEAVHKALNKKDILLV</sequence>
<dbReference type="InterPro" id="IPR004358">
    <property type="entry name" value="Sig_transdc_His_kin-like_C"/>
</dbReference>
<evidence type="ECO:0000259" key="13">
    <source>
        <dbReference type="PROSITE" id="PS50110"/>
    </source>
</evidence>
<dbReference type="Proteomes" id="UP000036923">
    <property type="component" value="Unassembled WGS sequence"/>
</dbReference>
<dbReference type="SMART" id="SM00073">
    <property type="entry name" value="HPT"/>
    <property type="match status" value="1"/>
</dbReference>
<proteinExistence type="predicted"/>
<feature type="domain" description="CheW-like" evidence="14">
    <location>
        <begin position="560"/>
        <end position="732"/>
    </location>
</feature>
<evidence type="ECO:0000256" key="4">
    <source>
        <dbReference type="ARBA" id="ARBA00022500"/>
    </source>
</evidence>
<dbReference type="PROSITE" id="PS50851">
    <property type="entry name" value="CHEW"/>
    <property type="match status" value="2"/>
</dbReference>
<name>A0A0L6JV78_9FIRM</name>
<comment type="function">
    <text evidence="9">May play the central regulatory role in sporulation. It may be an element of the effector pathway responsible for the activation of sporulation genes in response to nutritional stress. Spo0A may act in concert with spo0H (a sigma factor) to control the expression of some genes that are critical to the sporulation process.</text>
</comment>
<evidence type="ECO:0000256" key="7">
    <source>
        <dbReference type="ARBA" id="ARBA00022777"/>
    </source>
</evidence>
<dbReference type="SMART" id="SM00387">
    <property type="entry name" value="HATPase_c"/>
    <property type="match status" value="1"/>
</dbReference>
<dbReference type="SMART" id="SM01231">
    <property type="entry name" value="H-kinase_dim"/>
    <property type="match status" value="1"/>
</dbReference>
<reference evidence="17" key="1">
    <citation type="submission" date="2015-07" db="EMBL/GenBank/DDBJ databases">
        <title>Near-Complete Genome Sequence of the Cellulolytic Bacterium Bacteroides (Pseudobacteroides) cellulosolvens ATCC 35603.</title>
        <authorList>
            <person name="Dassa B."/>
            <person name="Utturkar S.M."/>
            <person name="Klingeman D.M."/>
            <person name="Hurt R.A."/>
            <person name="Keller M."/>
            <person name="Xu J."/>
            <person name="Reddy Y.H.K."/>
            <person name="Borovok I."/>
            <person name="Grinberg I.R."/>
            <person name="Lamed R."/>
            <person name="Zhivin O."/>
            <person name="Bayer E.A."/>
            <person name="Brown S.D."/>
        </authorList>
    </citation>
    <scope>NUCLEOTIDE SEQUENCE [LARGE SCALE GENOMIC DNA]</scope>
    <source>
        <strain evidence="17">DSM 2933</strain>
    </source>
</reference>
<keyword evidence="7 16" id="KW-0418">Kinase</keyword>
<dbReference type="Gene3D" id="2.30.30.40">
    <property type="entry name" value="SH3 Domains"/>
    <property type="match status" value="1"/>
</dbReference>
<dbReference type="GO" id="GO:0006935">
    <property type="term" value="P:chemotaxis"/>
    <property type="evidence" value="ECO:0007669"/>
    <property type="project" value="UniProtKB-KW"/>
</dbReference>
<dbReference type="PROSITE" id="PS50110">
    <property type="entry name" value="RESPONSE_REGULATORY"/>
    <property type="match status" value="1"/>
</dbReference>
<dbReference type="InterPro" id="IPR001789">
    <property type="entry name" value="Sig_transdc_resp-reg_receiver"/>
</dbReference>
<dbReference type="Gene3D" id="2.40.50.180">
    <property type="entry name" value="CheA-289, Domain 4"/>
    <property type="match status" value="1"/>
</dbReference>
<dbReference type="SUPFAM" id="SSF55874">
    <property type="entry name" value="ATPase domain of HSP90 chaperone/DNA topoisomerase II/histidine kinase"/>
    <property type="match status" value="1"/>
</dbReference>
<dbReference type="SUPFAM" id="SSF52172">
    <property type="entry name" value="CheY-like"/>
    <property type="match status" value="1"/>
</dbReference>
<dbReference type="InterPro" id="IPR003594">
    <property type="entry name" value="HATPase_dom"/>
</dbReference>
<evidence type="ECO:0000259" key="14">
    <source>
        <dbReference type="PROSITE" id="PS50851"/>
    </source>
</evidence>
<feature type="domain" description="Response regulatory" evidence="13">
    <location>
        <begin position="903"/>
        <end position="1019"/>
    </location>
</feature>
<evidence type="ECO:0000259" key="15">
    <source>
        <dbReference type="PROSITE" id="PS50894"/>
    </source>
</evidence>
<dbReference type="InterPro" id="IPR036061">
    <property type="entry name" value="CheW-like_dom_sf"/>
</dbReference>
<dbReference type="InterPro" id="IPR004105">
    <property type="entry name" value="CheA-like_dim"/>
</dbReference>
<dbReference type="AlphaFoldDB" id="A0A0L6JV78"/>
<dbReference type="InterPro" id="IPR008207">
    <property type="entry name" value="Sig_transdc_His_kin_Hpt_dom"/>
</dbReference>
<evidence type="ECO:0000256" key="3">
    <source>
        <dbReference type="ARBA" id="ARBA00018672"/>
    </source>
</evidence>
<dbReference type="SMART" id="SM00260">
    <property type="entry name" value="CheW"/>
    <property type="match status" value="2"/>
</dbReference>
<dbReference type="eggNOG" id="COG0643">
    <property type="taxonomic scope" value="Bacteria"/>
</dbReference>
<evidence type="ECO:0000256" key="5">
    <source>
        <dbReference type="ARBA" id="ARBA00022553"/>
    </source>
</evidence>
<dbReference type="InterPro" id="IPR036641">
    <property type="entry name" value="HPT_dom_sf"/>
</dbReference>
<dbReference type="InterPro" id="IPR002545">
    <property type="entry name" value="CheW-lke_dom"/>
</dbReference>
<dbReference type="CDD" id="cd00088">
    <property type="entry name" value="HPT"/>
    <property type="match status" value="1"/>
</dbReference>
<keyword evidence="5 11" id="KW-0597">Phosphoprotein</keyword>
<dbReference type="OrthoDB" id="9803176at2"/>
<dbReference type="PATRIC" id="fig|398512.5.peg.5065"/>
<dbReference type="Gene3D" id="1.20.120.160">
    <property type="entry name" value="HPT domain"/>
    <property type="match status" value="1"/>
</dbReference>
<dbReference type="Gene3D" id="3.30.565.10">
    <property type="entry name" value="Histidine kinase-like ATPase, C-terminal domain"/>
    <property type="match status" value="1"/>
</dbReference>
<dbReference type="GO" id="GO:0000155">
    <property type="term" value="F:phosphorelay sensor kinase activity"/>
    <property type="evidence" value="ECO:0007669"/>
    <property type="project" value="InterPro"/>
</dbReference>
<protein>
    <recommendedName>
        <fullName evidence="3">Stage 0 sporulation protein A homolog</fullName>
        <ecNumber evidence="2">2.7.13.3</ecNumber>
    </recommendedName>
</protein>
<comment type="caution">
    <text evidence="16">The sequence shown here is derived from an EMBL/GenBank/DDBJ whole genome shotgun (WGS) entry which is preliminary data.</text>
</comment>
<gene>
    <name evidence="16" type="ORF">Bccel_4834</name>
</gene>
<feature type="domain" description="CheW-like" evidence="14">
    <location>
        <begin position="755"/>
        <end position="888"/>
    </location>
</feature>
<dbReference type="InterPro" id="IPR036890">
    <property type="entry name" value="HATPase_C_sf"/>
</dbReference>
<dbReference type="FunFam" id="3.30.565.10:FF:000016">
    <property type="entry name" value="Chemotaxis protein CheA, putative"/>
    <property type="match status" value="1"/>
</dbReference>
<evidence type="ECO:0000256" key="10">
    <source>
        <dbReference type="PROSITE-ProRule" id="PRU00110"/>
    </source>
</evidence>